<keyword evidence="6" id="KW-1185">Reference proteome</keyword>
<dbReference type="PANTHER" id="PTHR44942">
    <property type="entry name" value="METHYLTRANSF_11 DOMAIN-CONTAINING PROTEIN"/>
    <property type="match status" value="1"/>
</dbReference>
<keyword evidence="3" id="KW-0808">Transferase</keyword>
<dbReference type="InterPro" id="IPR029063">
    <property type="entry name" value="SAM-dependent_MTases_sf"/>
</dbReference>
<keyword evidence="2 5" id="KW-0489">Methyltransferase</keyword>
<dbReference type="GO" id="GO:0032259">
    <property type="term" value="P:methylation"/>
    <property type="evidence" value="ECO:0007669"/>
    <property type="project" value="UniProtKB-KW"/>
</dbReference>
<accession>A0ABP7G2E7</accession>
<protein>
    <submittedName>
        <fullName evidence="5">Class I SAM-dependent methyltransferase</fullName>
    </submittedName>
</protein>
<dbReference type="CDD" id="cd02440">
    <property type="entry name" value="AdoMet_MTases"/>
    <property type="match status" value="1"/>
</dbReference>
<dbReference type="EMBL" id="BAABDD010000019">
    <property type="protein sequence ID" value="GAA3754499.1"/>
    <property type="molecule type" value="Genomic_DNA"/>
</dbReference>
<dbReference type="Pfam" id="PF08241">
    <property type="entry name" value="Methyltransf_11"/>
    <property type="match status" value="1"/>
</dbReference>
<dbReference type="SUPFAM" id="SSF53335">
    <property type="entry name" value="S-adenosyl-L-methionine-dependent methyltransferases"/>
    <property type="match status" value="1"/>
</dbReference>
<sequence>MSEAIAAHGHVAVNRRYWDEEAATYFGPLARDHWAAPHPRWGQWSIPEAQAAMFPDDITGRAAIELGCGTGYVSAWLARAGARPVGVDVSRSQLATARAMQREFGPDFPLLLGDAEQVPCGDASFDLVISEYGASLWCDPNRWIPAAARLLRPGGRLVFLRPSPLLALCEPGEGQAGTTLRRAQFGLKALDWREVGGAVEFTLAHGDMLRLLRDQGFVVEDLIELQAPDNAGPGFSTSSSAQWAHNRPSEEIWKARLVAGA</sequence>
<proteinExistence type="inferred from homology"/>
<dbReference type="Gene3D" id="3.40.50.150">
    <property type="entry name" value="Vaccinia Virus protein VP39"/>
    <property type="match status" value="1"/>
</dbReference>
<dbReference type="PANTHER" id="PTHR44942:SF4">
    <property type="entry name" value="METHYLTRANSFERASE TYPE 11 DOMAIN-CONTAINING PROTEIN"/>
    <property type="match status" value="1"/>
</dbReference>
<evidence type="ECO:0000313" key="5">
    <source>
        <dbReference type="EMBL" id="GAA3754499.1"/>
    </source>
</evidence>
<evidence type="ECO:0000256" key="2">
    <source>
        <dbReference type="ARBA" id="ARBA00022603"/>
    </source>
</evidence>
<reference evidence="6" key="1">
    <citation type="journal article" date="2019" name="Int. J. Syst. Evol. Microbiol.">
        <title>The Global Catalogue of Microorganisms (GCM) 10K type strain sequencing project: providing services to taxonomists for standard genome sequencing and annotation.</title>
        <authorList>
            <consortium name="The Broad Institute Genomics Platform"/>
            <consortium name="The Broad Institute Genome Sequencing Center for Infectious Disease"/>
            <person name="Wu L."/>
            <person name="Ma J."/>
        </authorList>
    </citation>
    <scope>NUCLEOTIDE SEQUENCE [LARGE SCALE GENOMIC DNA]</scope>
    <source>
        <strain evidence="6">JCM 17137</strain>
    </source>
</reference>
<feature type="domain" description="Methyltransferase type 11" evidence="4">
    <location>
        <begin position="65"/>
        <end position="159"/>
    </location>
</feature>
<dbReference type="InterPro" id="IPR051052">
    <property type="entry name" value="Diverse_substrate_MTase"/>
</dbReference>
<dbReference type="GO" id="GO:0008168">
    <property type="term" value="F:methyltransferase activity"/>
    <property type="evidence" value="ECO:0007669"/>
    <property type="project" value="UniProtKB-KW"/>
</dbReference>
<dbReference type="Proteomes" id="UP001500908">
    <property type="component" value="Unassembled WGS sequence"/>
</dbReference>
<dbReference type="RefSeq" id="WP_344973550.1">
    <property type="nucleotide sequence ID" value="NZ_BAABDD010000019.1"/>
</dbReference>
<dbReference type="InterPro" id="IPR013216">
    <property type="entry name" value="Methyltransf_11"/>
</dbReference>
<evidence type="ECO:0000256" key="1">
    <source>
        <dbReference type="ARBA" id="ARBA00008361"/>
    </source>
</evidence>
<organism evidence="5 6">
    <name type="scientific">Salinactinospora qingdaonensis</name>
    <dbReference type="NCBI Taxonomy" id="702744"/>
    <lineage>
        <taxon>Bacteria</taxon>
        <taxon>Bacillati</taxon>
        <taxon>Actinomycetota</taxon>
        <taxon>Actinomycetes</taxon>
        <taxon>Streptosporangiales</taxon>
        <taxon>Nocardiopsidaceae</taxon>
        <taxon>Salinactinospora</taxon>
    </lineage>
</organism>
<comment type="similarity">
    <text evidence="1">Belongs to the methyltransferase superfamily.</text>
</comment>
<gene>
    <name evidence="5" type="ORF">GCM10022402_36450</name>
</gene>
<evidence type="ECO:0000259" key="4">
    <source>
        <dbReference type="Pfam" id="PF08241"/>
    </source>
</evidence>
<evidence type="ECO:0000313" key="6">
    <source>
        <dbReference type="Proteomes" id="UP001500908"/>
    </source>
</evidence>
<evidence type="ECO:0000256" key="3">
    <source>
        <dbReference type="ARBA" id="ARBA00022679"/>
    </source>
</evidence>
<comment type="caution">
    <text evidence="5">The sequence shown here is derived from an EMBL/GenBank/DDBJ whole genome shotgun (WGS) entry which is preliminary data.</text>
</comment>
<name>A0ABP7G2E7_9ACTN</name>